<dbReference type="AlphaFoldDB" id="A0A2U1JVV9"/>
<evidence type="ECO:0000313" key="2">
    <source>
        <dbReference type="Proteomes" id="UP000245618"/>
    </source>
</evidence>
<comment type="caution">
    <text evidence="1">The sequence shown here is derived from an EMBL/GenBank/DDBJ whole genome shotgun (WGS) entry which is preliminary data.</text>
</comment>
<dbReference type="EMBL" id="QCZH01000007">
    <property type="protein sequence ID" value="PWA09351.1"/>
    <property type="molecule type" value="Genomic_DNA"/>
</dbReference>
<accession>A0A2U1JVV9</accession>
<sequence length="151" mass="16978">MLSGAQSFKVLKEENKEWGLTSYKLDCSKSSPLLANKLNYTINKDVFESKSKQDVYHVTLLLKGAYKPALNKEMTISTIFEDGTIVTNKETLEDGGHFDGKCTLHLVKIDQIRKVGIKEIKINGATDKPFIVNKKNRADFIKNLNNVVNAE</sequence>
<keyword evidence="2" id="KW-1185">Reference proteome</keyword>
<dbReference type="Proteomes" id="UP000245618">
    <property type="component" value="Unassembled WGS sequence"/>
</dbReference>
<reference evidence="1 2" key="1">
    <citation type="submission" date="2018-04" db="EMBL/GenBank/DDBJ databases">
        <title>Flavobacterium sp. nov., isolated from glacier ice.</title>
        <authorList>
            <person name="Liu Q."/>
            <person name="Xin Y.-H."/>
        </authorList>
    </citation>
    <scope>NUCLEOTIDE SEQUENCE [LARGE SCALE GENOMIC DNA]</scope>
    <source>
        <strain evidence="1 2">LB2P30</strain>
    </source>
</reference>
<evidence type="ECO:0000313" key="1">
    <source>
        <dbReference type="EMBL" id="PWA09351.1"/>
    </source>
</evidence>
<gene>
    <name evidence="1" type="ORF">DB891_08685</name>
</gene>
<organism evidence="1 2">
    <name type="scientific">Flavobacterium laiguense</name>
    <dbReference type="NCBI Taxonomy" id="2169409"/>
    <lineage>
        <taxon>Bacteria</taxon>
        <taxon>Pseudomonadati</taxon>
        <taxon>Bacteroidota</taxon>
        <taxon>Flavobacteriia</taxon>
        <taxon>Flavobacteriales</taxon>
        <taxon>Flavobacteriaceae</taxon>
        <taxon>Flavobacterium</taxon>
    </lineage>
</organism>
<proteinExistence type="predicted"/>
<name>A0A2U1JVV9_9FLAO</name>
<protein>
    <submittedName>
        <fullName evidence="1">Uncharacterized protein</fullName>
    </submittedName>
</protein>